<dbReference type="PANTHER" id="PTHR30055:SF234">
    <property type="entry name" value="HTH-TYPE TRANSCRIPTIONAL REGULATOR BETI"/>
    <property type="match status" value="1"/>
</dbReference>
<dbReference type="GO" id="GO:0003700">
    <property type="term" value="F:DNA-binding transcription factor activity"/>
    <property type="evidence" value="ECO:0007669"/>
    <property type="project" value="TreeGrafter"/>
</dbReference>
<keyword evidence="3" id="KW-0804">Transcription</keyword>
<keyword evidence="2 4" id="KW-0238">DNA-binding</keyword>
<dbReference type="InterPro" id="IPR009057">
    <property type="entry name" value="Homeodomain-like_sf"/>
</dbReference>
<proteinExistence type="predicted"/>
<dbReference type="PROSITE" id="PS50977">
    <property type="entry name" value="HTH_TETR_2"/>
    <property type="match status" value="1"/>
</dbReference>
<dbReference type="Proteomes" id="UP000663791">
    <property type="component" value="Unassembled WGS sequence"/>
</dbReference>
<evidence type="ECO:0000259" key="5">
    <source>
        <dbReference type="PROSITE" id="PS50977"/>
    </source>
</evidence>
<accession>A0A938Y5Q2</accession>
<dbReference type="RefSeq" id="WP_205291017.1">
    <property type="nucleotide sequence ID" value="NZ_CP074406.1"/>
</dbReference>
<dbReference type="InterPro" id="IPR036271">
    <property type="entry name" value="Tet_transcr_reg_TetR-rel_C_sf"/>
</dbReference>
<evidence type="ECO:0000256" key="1">
    <source>
        <dbReference type="ARBA" id="ARBA00023015"/>
    </source>
</evidence>
<evidence type="ECO:0000313" key="7">
    <source>
        <dbReference type="Proteomes" id="UP000663791"/>
    </source>
</evidence>
<keyword evidence="7" id="KW-1185">Reference proteome</keyword>
<keyword evidence="1" id="KW-0805">Transcription regulation</keyword>
<reference evidence="6" key="1">
    <citation type="submission" date="2021-01" db="EMBL/GenBank/DDBJ databases">
        <title>Novel species in genus Nocardioides.</title>
        <authorList>
            <person name="Zhang G."/>
        </authorList>
    </citation>
    <scope>NUCLEOTIDE SEQUENCE</scope>
    <source>
        <strain evidence="6">Zg-536</strain>
    </source>
</reference>
<organism evidence="6 7">
    <name type="scientific">Nocardioides faecalis</name>
    <dbReference type="NCBI Taxonomy" id="2803858"/>
    <lineage>
        <taxon>Bacteria</taxon>
        <taxon>Bacillati</taxon>
        <taxon>Actinomycetota</taxon>
        <taxon>Actinomycetes</taxon>
        <taxon>Propionibacteriales</taxon>
        <taxon>Nocardioidaceae</taxon>
        <taxon>Nocardioides</taxon>
    </lineage>
</organism>
<dbReference type="PANTHER" id="PTHR30055">
    <property type="entry name" value="HTH-TYPE TRANSCRIPTIONAL REGULATOR RUTR"/>
    <property type="match status" value="1"/>
</dbReference>
<evidence type="ECO:0000256" key="2">
    <source>
        <dbReference type="ARBA" id="ARBA00023125"/>
    </source>
</evidence>
<evidence type="ECO:0000313" key="6">
    <source>
        <dbReference type="EMBL" id="MBM9459712.1"/>
    </source>
</evidence>
<feature type="DNA-binding region" description="H-T-H motif" evidence="4">
    <location>
        <begin position="28"/>
        <end position="47"/>
    </location>
</feature>
<gene>
    <name evidence="6" type="ORF">JK386_07335</name>
</gene>
<dbReference type="AlphaFoldDB" id="A0A938Y5Q2"/>
<dbReference type="Pfam" id="PF00440">
    <property type="entry name" value="TetR_N"/>
    <property type="match status" value="1"/>
</dbReference>
<name>A0A938Y5Q2_9ACTN</name>
<dbReference type="SUPFAM" id="SSF46689">
    <property type="entry name" value="Homeodomain-like"/>
    <property type="match status" value="1"/>
</dbReference>
<protein>
    <submittedName>
        <fullName evidence="6">TetR family transcriptional regulator</fullName>
    </submittedName>
</protein>
<evidence type="ECO:0000256" key="4">
    <source>
        <dbReference type="PROSITE-ProRule" id="PRU00335"/>
    </source>
</evidence>
<comment type="caution">
    <text evidence="6">The sequence shown here is derived from an EMBL/GenBank/DDBJ whole genome shotgun (WGS) entry which is preliminary data.</text>
</comment>
<feature type="domain" description="HTH tetR-type" evidence="5">
    <location>
        <begin position="6"/>
        <end position="65"/>
    </location>
</feature>
<dbReference type="InterPro" id="IPR001647">
    <property type="entry name" value="HTH_TetR"/>
</dbReference>
<dbReference type="Pfam" id="PF21597">
    <property type="entry name" value="TetR_C_43"/>
    <property type="match status" value="1"/>
</dbReference>
<dbReference type="PRINTS" id="PR00455">
    <property type="entry name" value="HTHTETR"/>
</dbReference>
<dbReference type="GO" id="GO:0000976">
    <property type="term" value="F:transcription cis-regulatory region binding"/>
    <property type="evidence" value="ECO:0007669"/>
    <property type="project" value="TreeGrafter"/>
</dbReference>
<dbReference type="SUPFAM" id="SSF48498">
    <property type="entry name" value="Tetracyclin repressor-like, C-terminal domain"/>
    <property type="match status" value="1"/>
</dbReference>
<dbReference type="EMBL" id="JAERTX010000005">
    <property type="protein sequence ID" value="MBM9459712.1"/>
    <property type="molecule type" value="Genomic_DNA"/>
</dbReference>
<sequence length="192" mass="19715">MRADAARRRAAIVHAARALIAERGAEIALDAVAEAAGVGIATLYRNFESRAALLDEVAAAILADVRFAAEQARPELAGVRGAAAAAAWEAFLRGLVDLHLGALSAGLAEHAAGTLSDPVREAQDEALRAVDELLRTAVAAGAVRADLSALELVVAVGTLTRPQPAEVLRAAPRLPEQLLTILVTGTAPSGRA</sequence>
<dbReference type="InterPro" id="IPR049445">
    <property type="entry name" value="TetR_SbtR-like_C"/>
</dbReference>
<dbReference type="Gene3D" id="1.10.357.10">
    <property type="entry name" value="Tetracycline Repressor, domain 2"/>
    <property type="match status" value="1"/>
</dbReference>
<evidence type="ECO:0000256" key="3">
    <source>
        <dbReference type="ARBA" id="ARBA00023163"/>
    </source>
</evidence>
<dbReference type="InterPro" id="IPR050109">
    <property type="entry name" value="HTH-type_TetR-like_transc_reg"/>
</dbReference>